<dbReference type="PROSITE" id="PS50297">
    <property type="entry name" value="ANK_REP_REGION"/>
    <property type="match status" value="1"/>
</dbReference>
<dbReference type="Gene3D" id="1.25.40.20">
    <property type="entry name" value="Ankyrin repeat-containing domain"/>
    <property type="match status" value="1"/>
</dbReference>
<dbReference type="Proteomes" id="UP000092124">
    <property type="component" value="Unassembled WGS sequence"/>
</dbReference>
<evidence type="ECO:0000313" key="2">
    <source>
        <dbReference type="EMBL" id="OBS68240.1"/>
    </source>
</evidence>
<reference evidence="2 3" key="1">
    <citation type="submission" date="2016-06" db="EMBL/GenBank/DDBJ databases">
        <title>The Draft Genome Sequence and Annotation of the Desert Woodrat Neotoma lepida.</title>
        <authorList>
            <person name="Campbell M."/>
            <person name="Oakeson K.F."/>
            <person name="Yandell M."/>
            <person name="Halpert J.R."/>
            <person name="Dearing D."/>
        </authorList>
    </citation>
    <scope>NUCLEOTIDE SEQUENCE [LARGE SCALE GENOMIC DNA]</scope>
    <source>
        <strain evidence="2">417</strain>
        <tissue evidence="2">Liver</tissue>
    </source>
</reference>
<dbReference type="InterPro" id="IPR036770">
    <property type="entry name" value="Ankyrin_rpt-contain_sf"/>
</dbReference>
<comment type="caution">
    <text evidence="2">The sequence shown here is derived from an EMBL/GenBank/DDBJ whole genome shotgun (WGS) entry which is preliminary data.</text>
</comment>
<organism evidence="2 3">
    <name type="scientific">Neotoma lepida</name>
    <name type="common">Desert woodrat</name>
    <dbReference type="NCBI Taxonomy" id="56216"/>
    <lineage>
        <taxon>Eukaryota</taxon>
        <taxon>Metazoa</taxon>
        <taxon>Chordata</taxon>
        <taxon>Craniata</taxon>
        <taxon>Vertebrata</taxon>
        <taxon>Euteleostomi</taxon>
        <taxon>Mammalia</taxon>
        <taxon>Eutheria</taxon>
        <taxon>Euarchontoglires</taxon>
        <taxon>Glires</taxon>
        <taxon>Rodentia</taxon>
        <taxon>Myomorpha</taxon>
        <taxon>Muroidea</taxon>
        <taxon>Cricetidae</taxon>
        <taxon>Neotominae</taxon>
        <taxon>Neotoma</taxon>
    </lineage>
</organism>
<dbReference type="PANTHER" id="PTHR24147:SF64">
    <property type="entry name" value="ANKYRIN REPEAT DOMAIN-CONTAINING PROTEIN 19-RELATED"/>
    <property type="match status" value="1"/>
</dbReference>
<dbReference type="SMART" id="SM00248">
    <property type="entry name" value="ANK"/>
    <property type="match status" value="3"/>
</dbReference>
<sequence length="183" mass="20928">MEYDSITIKEPKRARWYTRLWPSCLGRGCFCCKKRKRQQFPLFLIGYDPVGQFQRAASVGDVASVERFINSREYHINDCDRRRRDICPILATQRDNIECISVLLTEGADIHLKDFSGDTALHHAISSGNTTIVRKLLDYNADINGKTAYGLTPYKLALFERNQQMAQFLIQNGANTHSVVKPN</sequence>
<dbReference type="InterPro" id="IPR050657">
    <property type="entry name" value="Ankyrin_repeat_domain"/>
</dbReference>
<dbReference type="PROSITE" id="PS50088">
    <property type="entry name" value="ANK_REPEAT"/>
    <property type="match status" value="2"/>
</dbReference>
<feature type="repeat" description="ANK" evidence="1">
    <location>
        <begin position="149"/>
        <end position="181"/>
    </location>
</feature>
<dbReference type="AlphaFoldDB" id="A0A1A6GRD5"/>
<protein>
    <submittedName>
        <fullName evidence="2">Uncharacterized protein</fullName>
    </submittedName>
</protein>
<feature type="non-terminal residue" evidence="2">
    <location>
        <position position="183"/>
    </location>
</feature>
<dbReference type="OrthoDB" id="9634830at2759"/>
<evidence type="ECO:0000313" key="3">
    <source>
        <dbReference type="Proteomes" id="UP000092124"/>
    </source>
</evidence>
<feature type="repeat" description="ANK" evidence="1">
    <location>
        <begin position="116"/>
        <end position="148"/>
    </location>
</feature>
<gene>
    <name evidence="2" type="ORF">A6R68_03215</name>
</gene>
<dbReference type="SUPFAM" id="SSF48403">
    <property type="entry name" value="Ankyrin repeat"/>
    <property type="match status" value="1"/>
</dbReference>
<dbReference type="STRING" id="56216.A0A1A6GRD5"/>
<dbReference type="PANTHER" id="PTHR24147">
    <property type="entry name" value="ANKYRIN REPEAT DOMAIN 36-RELATED"/>
    <property type="match status" value="1"/>
</dbReference>
<dbReference type="InterPro" id="IPR002110">
    <property type="entry name" value="Ankyrin_rpt"/>
</dbReference>
<keyword evidence="3" id="KW-1185">Reference proteome</keyword>
<keyword evidence="1" id="KW-0040">ANK repeat</keyword>
<proteinExistence type="predicted"/>
<dbReference type="Pfam" id="PF12796">
    <property type="entry name" value="Ank_2"/>
    <property type="match status" value="1"/>
</dbReference>
<accession>A0A1A6GRD5</accession>
<evidence type="ECO:0000256" key="1">
    <source>
        <dbReference type="PROSITE-ProRule" id="PRU00023"/>
    </source>
</evidence>
<dbReference type="EMBL" id="LZPO01076010">
    <property type="protein sequence ID" value="OBS68240.1"/>
    <property type="molecule type" value="Genomic_DNA"/>
</dbReference>
<name>A0A1A6GRD5_NEOLE</name>